<dbReference type="Proteomes" id="UP000050640">
    <property type="component" value="Unplaced"/>
</dbReference>
<dbReference type="PANTHER" id="PTHR24025">
    <property type="entry name" value="DESMOGLEIN FAMILY MEMBER"/>
    <property type="match status" value="1"/>
</dbReference>
<feature type="domain" description="Cadherin" evidence="12">
    <location>
        <begin position="248"/>
        <end position="353"/>
    </location>
</feature>
<evidence type="ECO:0000256" key="9">
    <source>
        <dbReference type="ARBA" id="ARBA00023136"/>
    </source>
</evidence>
<dbReference type="Gene3D" id="2.60.40.60">
    <property type="entry name" value="Cadherins"/>
    <property type="match status" value="6"/>
</dbReference>
<keyword evidence="2" id="KW-1003">Cell membrane</keyword>
<keyword evidence="3" id="KW-0812">Transmembrane</keyword>
<dbReference type="InterPro" id="IPR002126">
    <property type="entry name" value="Cadherin-like_dom"/>
</dbReference>
<evidence type="ECO:0000256" key="3">
    <source>
        <dbReference type="ARBA" id="ARBA00022692"/>
    </source>
</evidence>
<dbReference type="GO" id="GO:0005509">
    <property type="term" value="F:calcium ion binding"/>
    <property type="evidence" value="ECO:0007669"/>
    <property type="project" value="UniProtKB-UniRule"/>
</dbReference>
<dbReference type="PROSITE" id="PS50268">
    <property type="entry name" value="CADHERIN_2"/>
    <property type="match status" value="6"/>
</dbReference>
<evidence type="ECO:0000256" key="5">
    <source>
        <dbReference type="ARBA" id="ARBA00022737"/>
    </source>
</evidence>
<dbReference type="AlphaFoldDB" id="A0A0R3S783"/>
<evidence type="ECO:0000256" key="10">
    <source>
        <dbReference type="ARBA" id="ARBA00023180"/>
    </source>
</evidence>
<dbReference type="Pfam" id="PF00028">
    <property type="entry name" value="Cadherin"/>
    <property type="match status" value="5"/>
</dbReference>
<dbReference type="FunFam" id="2.60.40.60:FF:000033">
    <property type="entry name" value="FAT atypical cadherin 1"/>
    <property type="match status" value="2"/>
</dbReference>
<proteinExistence type="predicted"/>
<keyword evidence="10" id="KW-0325">Glycoprotein</keyword>
<keyword evidence="5" id="KW-0677">Repeat</keyword>
<evidence type="ECO:0000259" key="12">
    <source>
        <dbReference type="PROSITE" id="PS50268"/>
    </source>
</evidence>
<keyword evidence="9" id="KW-0472">Membrane</keyword>
<evidence type="ECO:0000313" key="14">
    <source>
        <dbReference type="WBParaSite" id="EEL_0001065501-mRNA-1"/>
    </source>
</evidence>
<dbReference type="GO" id="GO:0005886">
    <property type="term" value="C:plasma membrane"/>
    <property type="evidence" value="ECO:0007669"/>
    <property type="project" value="UniProtKB-SubCell"/>
</dbReference>
<dbReference type="FunFam" id="2.60.40.60:FF:000015">
    <property type="entry name" value="FAT atypical cadherin 1"/>
    <property type="match status" value="1"/>
</dbReference>
<evidence type="ECO:0000256" key="7">
    <source>
        <dbReference type="ARBA" id="ARBA00022889"/>
    </source>
</evidence>
<dbReference type="InterPro" id="IPR020894">
    <property type="entry name" value="Cadherin_CS"/>
</dbReference>
<dbReference type="GO" id="GO:0005911">
    <property type="term" value="C:cell-cell junction"/>
    <property type="evidence" value="ECO:0007669"/>
    <property type="project" value="TreeGrafter"/>
</dbReference>
<feature type="domain" description="Cadherin" evidence="12">
    <location>
        <begin position="354"/>
        <end position="454"/>
    </location>
</feature>
<dbReference type="InterPro" id="IPR015919">
    <property type="entry name" value="Cadherin-like_sf"/>
</dbReference>
<dbReference type="PRINTS" id="PR00205">
    <property type="entry name" value="CADHERIN"/>
</dbReference>
<dbReference type="STRING" id="1147741.A0A0R3S783"/>
<feature type="domain" description="Cadherin" evidence="12">
    <location>
        <begin position="2"/>
        <end position="59"/>
    </location>
</feature>
<dbReference type="InterPro" id="IPR050971">
    <property type="entry name" value="Cadherin-domain_protein"/>
</dbReference>
<keyword evidence="8" id="KW-1133">Transmembrane helix</keyword>
<dbReference type="SUPFAM" id="SSF49313">
    <property type="entry name" value="Cadherin-like"/>
    <property type="match status" value="6"/>
</dbReference>
<keyword evidence="7" id="KW-0130">Cell adhesion</keyword>
<dbReference type="WBParaSite" id="EEL_0001065501-mRNA-1">
    <property type="protein sequence ID" value="EEL_0001065501-mRNA-1"/>
    <property type="gene ID" value="EEL_0001065501"/>
</dbReference>
<feature type="domain" description="Cadherin" evidence="12">
    <location>
        <begin position="145"/>
        <end position="247"/>
    </location>
</feature>
<accession>A0A0R3S783</accession>
<evidence type="ECO:0000256" key="11">
    <source>
        <dbReference type="PROSITE-ProRule" id="PRU00043"/>
    </source>
</evidence>
<evidence type="ECO:0000256" key="2">
    <source>
        <dbReference type="ARBA" id="ARBA00022475"/>
    </source>
</evidence>
<name>A0A0R3S783_9BILA</name>
<feature type="domain" description="Cadherin" evidence="12">
    <location>
        <begin position="60"/>
        <end position="142"/>
    </location>
</feature>
<comment type="subcellular location">
    <subcellularLocation>
        <location evidence="1">Cell membrane</location>
        <topology evidence="1">Single-pass type I membrane protein</topology>
    </subcellularLocation>
</comment>
<reference evidence="14" key="1">
    <citation type="submission" date="2017-02" db="UniProtKB">
        <authorList>
            <consortium name="WormBaseParasite"/>
        </authorList>
    </citation>
    <scope>IDENTIFICATION</scope>
</reference>
<dbReference type="SMART" id="SM00112">
    <property type="entry name" value="CA"/>
    <property type="match status" value="6"/>
</dbReference>
<keyword evidence="6 11" id="KW-0106">Calcium</keyword>
<protein>
    <submittedName>
        <fullName evidence="14">CA domain-containing protein</fullName>
    </submittedName>
</protein>
<evidence type="ECO:0000256" key="8">
    <source>
        <dbReference type="ARBA" id="ARBA00022989"/>
    </source>
</evidence>
<organism evidence="13 14">
    <name type="scientific">Elaeophora elaphi</name>
    <dbReference type="NCBI Taxonomy" id="1147741"/>
    <lineage>
        <taxon>Eukaryota</taxon>
        <taxon>Metazoa</taxon>
        <taxon>Ecdysozoa</taxon>
        <taxon>Nematoda</taxon>
        <taxon>Chromadorea</taxon>
        <taxon>Rhabditida</taxon>
        <taxon>Spirurina</taxon>
        <taxon>Spiruromorpha</taxon>
        <taxon>Filarioidea</taxon>
        <taxon>Onchocercidae</taxon>
        <taxon>Elaeophora</taxon>
    </lineage>
</organism>
<dbReference type="CDD" id="cd11304">
    <property type="entry name" value="Cadherin_repeat"/>
    <property type="match status" value="6"/>
</dbReference>
<evidence type="ECO:0000256" key="1">
    <source>
        <dbReference type="ARBA" id="ARBA00004251"/>
    </source>
</evidence>
<keyword evidence="4" id="KW-0732">Signal</keyword>
<dbReference type="PANTHER" id="PTHR24025:SF31">
    <property type="entry name" value="NEURAL-CADHERIN"/>
    <property type="match status" value="1"/>
</dbReference>
<evidence type="ECO:0000256" key="4">
    <source>
        <dbReference type="ARBA" id="ARBA00022729"/>
    </source>
</evidence>
<dbReference type="GO" id="GO:0007156">
    <property type="term" value="P:homophilic cell adhesion via plasma membrane adhesion molecules"/>
    <property type="evidence" value="ECO:0007669"/>
    <property type="project" value="InterPro"/>
</dbReference>
<dbReference type="FunFam" id="2.60.40.60:FF:000005">
    <property type="entry name" value="Protocadherin 9"/>
    <property type="match status" value="1"/>
</dbReference>
<keyword evidence="13" id="KW-1185">Reference proteome</keyword>
<evidence type="ECO:0000313" key="13">
    <source>
        <dbReference type="Proteomes" id="UP000050640"/>
    </source>
</evidence>
<feature type="domain" description="Cadherin" evidence="12">
    <location>
        <begin position="455"/>
        <end position="558"/>
    </location>
</feature>
<evidence type="ECO:0000256" key="6">
    <source>
        <dbReference type="ARBA" id="ARBA00022837"/>
    </source>
</evidence>
<sequence>MLQHNAIISLLKVGKALDRETLDRHVLKITAYERLDPAVSASSSVIVEVLDVQDNAPIFERNSYYAEIREDAPIGTTLASVFARDLDVGLNGEIAYSLGEEDGAELLQIHSSTGVIQTAQHLDRELMNIIRITLLDVNDNAPVFEQEFCNVTIMENITIPSNVLQLKAVDSDSGQNGKVHYSIVASSTNGFSIDYESGWIKLHQKLNSRSNPATLLVRAKDSGQPAQSSTINCAIHITDINDHKPHFVASQQELFVEENVPVGFEITRIFAIDEDNGMNGRITYTLEGEENANETFRIDRATGIITTISKLDREEKEKYILKVKAEDGGEPPLSDSLLITIIVRDVNDNAPYFEPNFYNVTVPENEVRGTSLITVKAIDHDNDDNIVYRIERTDKDIFSLIHSTDQGAILSLSGEIDRMDDTLRVVIIATDKGGLTGSCTVTITVTDINTAPVFLIHPFSVHIPENIPIGSEVIQLKAEDQDRHDNAKLTYSLDSKEFNIDKDTGLIVIVEELDREERSNYLLNITVIDHATNPLSASTFLEITLDDGKFRFISSPIFTPSRFLSLKYCKYSICFTFWDFAFHYSS</sequence>
<dbReference type="PROSITE" id="PS00232">
    <property type="entry name" value="CADHERIN_1"/>
    <property type="match status" value="2"/>
</dbReference>